<evidence type="ECO:0000259" key="11">
    <source>
        <dbReference type="Pfam" id="PF02602"/>
    </source>
</evidence>
<evidence type="ECO:0000256" key="8">
    <source>
        <dbReference type="ARBA" id="ARBA00048617"/>
    </source>
</evidence>
<dbReference type="CDD" id="cd06578">
    <property type="entry name" value="HemD"/>
    <property type="match status" value="1"/>
</dbReference>
<sequence length="258" mass="27324">MRILVTRPIDDAQTLAEQLHRLGHQAVIAPLMTVRYRPIPDLERVLDRAQRVLLTSANGARALSRATDRRDLKLATVGRATAEAARRAGFTRIDVAGGDADRLAELCANSYRPEDGPLAHIAGSVVTGRLGEQLGALGFTVERRVGYDAAAIGELPPPVAEGLAQGQLPVVMLFSPRTARLFLDEIERLGIGASFCRIDALCLSPAVAEMAAGLPWRRLLVAAEPAGDAMLALLDQAGPNSQAPNPQAAPPQSATPQG</sequence>
<evidence type="ECO:0000256" key="7">
    <source>
        <dbReference type="ARBA" id="ARBA00040167"/>
    </source>
</evidence>
<dbReference type="PANTHER" id="PTHR38042">
    <property type="entry name" value="UROPORPHYRINOGEN-III SYNTHASE, CHLOROPLASTIC"/>
    <property type="match status" value="1"/>
</dbReference>
<evidence type="ECO:0000256" key="5">
    <source>
        <dbReference type="ARBA" id="ARBA00023244"/>
    </source>
</evidence>
<dbReference type="OrthoDB" id="7163809at2"/>
<evidence type="ECO:0000256" key="4">
    <source>
        <dbReference type="ARBA" id="ARBA00023239"/>
    </source>
</evidence>
<dbReference type="AlphaFoldDB" id="A0A162LG22"/>
<evidence type="ECO:0000256" key="1">
    <source>
        <dbReference type="ARBA" id="ARBA00004772"/>
    </source>
</evidence>
<organism evidence="12 13">
    <name type="scientific">Tistrella mobilis</name>
    <dbReference type="NCBI Taxonomy" id="171437"/>
    <lineage>
        <taxon>Bacteria</taxon>
        <taxon>Pseudomonadati</taxon>
        <taxon>Pseudomonadota</taxon>
        <taxon>Alphaproteobacteria</taxon>
        <taxon>Geminicoccales</taxon>
        <taxon>Geminicoccaceae</taxon>
        <taxon>Tistrella</taxon>
    </lineage>
</organism>
<dbReference type="InterPro" id="IPR003754">
    <property type="entry name" value="4pyrrol_synth_uPrphyn_synth"/>
</dbReference>
<dbReference type="GO" id="GO:0006780">
    <property type="term" value="P:uroporphyrinogen III biosynthetic process"/>
    <property type="evidence" value="ECO:0007669"/>
    <property type="project" value="UniProtKB-UniRule"/>
</dbReference>
<evidence type="ECO:0000256" key="2">
    <source>
        <dbReference type="ARBA" id="ARBA00008133"/>
    </source>
</evidence>
<evidence type="ECO:0000256" key="9">
    <source>
        <dbReference type="RuleBase" id="RU366031"/>
    </source>
</evidence>
<dbReference type="GeneID" id="97239902"/>
<dbReference type="SUPFAM" id="SSF69618">
    <property type="entry name" value="HemD-like"/>
    <property type="match status" value="1"/>
</dbReference>
<dbReference type="GO" id="GO:0004852">
    <property type="term" value="F:uroporphyrinogen-III synthase activity"/>
    <property type="evidence" value="ECO:0007669"/>
    <property type="project" value="UniProtKB-UniRule"/>
</dbReference>
<dbReference type="InterPro" id="IPR039793">
    <property type="entry name" value="UROS/Hem4"/>
</dbReference>
<accession>A0A162LG22</accession>
<keyword evidence="4 9" id="KW-0456">Lyase</keyword>
<dbReference type="InterPro" id="IPR036108">
    <property type="entry name" value="4pyrrol_syn_uPrphyn_synt_sf"/>
</dbReference>
<dbReference type="Pfam" id="PF02602">
    <property type="entry name" value="HEM4"/>
    <property type="match status" value="1"/>
</dbReference>
<reference evidence="12 13" key="1">
    <citation type="submission" date="2015-12" db="EMBL/GenBank/DDBJ databases">
        <title>Genome sequence of Tistrella mobilis MCCC 1A02139.</title>
        <authorList>
            <person name="Lu L."/>
            <person name="Lai Q."/>
            <person name="Shao Z."/>
            <person name="Qian P."/>
        </authorList>
    </citation>
    <scope>NUCLEOTIDE SEQUENCE [LARGE SCALE GENOMIC DNA]</scope>
    <source>
        <strain evidence="12 13">MCCC 1A02139</strain>
    </source>
</reference>
<name>A0A162LG22_9PROT</name>
<dbReference type="EC" id="4.2.1.75" evidence="3 9"/>
<feature type="compositionally biased region" description="Low complexity" evidence="10">
    <location>
        <begin position="236"/>
        <end position="258"/>
    </location>
</feature>
<evidence type="ECO:0000313" key="12">
    <source>
        <dbReference type="EMBL" id="KYO54815.1"/>
    </source>
</evidence>
<feature type="domain" description="Tetrapyrrole biosynthesis uroporphyrinogen III synthase" evidence="11">
    <location>
        <begin position="14"/>
        <end position="231"/>
    </location>
</feature>
<comment type="function">
    <text evidence="6 9">Catalyzes cyclization of the linear tetrapyrrole, hydroxymethylbilane, to the macrocyclic uroporphyrinogen III.</text>
</comment>
<proteinExistence type="inferred from homology"/>
<dbReference type="GO" id="GO:0006782">
    <property type="term" value="P:protoporphyrinogen IX biosynthetic process"/>
    <property type="evidence" value="ECO:0007669"/>
    <property type="project" value="UniProtKB-UniRule"/>
</dbReference>
<evidence type="ECO:0000256" key="6">
    <source>
        <dbReference type="ARBA" id="ARBA00037589"/>
    </source>
</evidence>
<comment type="similarity">
    <text evidence="2 9">Belongs to the uroporphyrinogen-III synthase family.</text>
</comment>
<feature type="region of interest" description="Disordered" evidence="10">
    <location>
        <begin position="235"/>
        <end position="258"/>
    </location>
</feature>
<dbReference type="Proteomes" id="UP000075787">
    <property type="component" value="Unassembled WGS sequence"/>
</dbReference>
<protein>
    <recommendedName>
        <fullName evidence="7 9">Uroporphyrinogen-III synthase</fullName>
        <ecNumber evidence="3 9">4.2.1.75</ecNumber>
    </recommendedName>
</protein>
<dbReference type="PANTHER" id="PTHR38042:SF1">
    <property type="entry name" value="UROPORPHYRINOGEN-III SYNTHASE, CHLOROPLASTIC"/>
    <property type="match status" value="1"/>
</dbReference>
<comment type="caution">
    <text evidence="12">The sequence shown here is derived from an EMBL/GenBank/DDBJ whole genome shotgun (WGS) entry which is preliminary data.</text>
</comment>
<comment type="catalytic activity">
    <reaction evidence="8 9">
        <text>hydroxymethylbilane = uroporphyrinogen III + H2O</text>
        <dbReference type="Rhea" id="RHEA:18965"/>
        <dbReference type="ChEBI" id="CHEBI:15377"/>
        <dbReference type="ChEBI" id="CHEBI:57308"/>
        <dbReference type="ChEBI" id="CHEBI:57845"/>
        <dbReference type="EC" id="4.2.1.75"/>
    </reaction>
</comment>
<dbReference type="EMBL" id="LPZR01000079">
    <property type="protein sequence ID" value="KYO54815.1"/>
    <property type="molecule type" value="Genomic_DNA"/>
</dbReference>
<dbReference type="Gene3D" id="3.40.50.10090">
    <property type="match status" value="2"/>
</dbReference>
<keyword evidence="5 9" id="KW-0627">Porphyrin biosynthesis</keyword>
<dbReference type="RefSeq" id="WP_062762729.1">
    <property type="nucleotide sequence ID" value="NZ_CP121045.1"/>
</dbReference>
<evidence type="ECO:0000313" key="13">
    <source>
        <dbReference type="Proteomes" id="UP000075787"/>
    </source>
</evidence>
<evidence type="ECO:0000256" key="10">
    <source>
        <dbReference type="SAM" id="MobiDB-lite"/>
    </source>
</evidence>
<comment type="pathway">
    <text evidence="1 9">Porphyrin-containing compound metabolism; protoporphyrin-IX biosynthesis; coproporphyrinogen-III from 5-aminolevulinate: step 3/4.</text>
</comment>
<evidence type="ECO:0000256" key="3">
    <source>
        <dbReference type="ARBA" id="ARBA00013109"/>
    </source>
</evidence>
<gene>
    <name evidence="12" type="ORF">AUP44_03175</name>
</gene>